<sequence length="234" mass="26787">MTEILKGMLYKGSKISALCRTMESHKEDCSKHAEIQGHTETYVDMSNKVEDAENLARFRDFAKQMLEMSTIIRERSAEQRKAIEKIHAKLAELKSQTKNCNDLQIIRDAKFLPVIVFSFSRRGYGLYAQFVQKDFNTELEKQSVKTLFNNAVNLLSKEDGTLKSVKFMSPLLQCCIGVHHSDLLPVMKDLVEILFQNGLIKTLFATETMSGRTGRRGEDEIGINIIMIDKWVSW</sequence>
<keyword evidence="3" id="KW-0347">Helicase</keyword>
<dbReference type="Proteomes" id="UP001291623">
    <property type="component" value="Unassembled WGS sequence"/>
</dbReference>
<dbReference type="GO" id="GO:0004386">
    <property type="term" value="F:helicase activity"/>
    <property type="evidence" value="ECO:0007669"/>
    <property type="project" value="UniProtKB-KW"/>
</dbReference>
<keyword evidence="2" id="KW-0378">Hydrolase</keyword>
<dbReference type="GO" id="GO:0016787">
    <property type="term" value="F:hydrolase activity"/>
    <property type="evidence" value="ECO:0007669"/>
    <property type="project" value="UniProtKB-KW"/>
</dbReference>
<evidence type="ECO:0000313" key="5">
    <source>
        <dbReference type="EMBL" id="KAK4356149.1"/>
    </source>
</evidence>
<keyword evidence="1" id="KW-0547">Nucleotide-binding</keyword>
<dbReference type="GO" id="GO:0005634">
    <property type="term" value="C:nucleus"/>
    <property type="evidence" value="ECO:0007669"/>
    <property type="project" value="TreeGrafter"/>
</dbReference>
<dbReference type="PANTHER" id="PTHR12131">
    <property type="entry name" value="ATP-DEPENDENT RNA AND DNA HELICASE"/>
    <property type="match status" value="1"/>
</dbReference>
<dbReference type="InterPro" id="IPR027417">
    <property type="entry name" value="P-loop_NTPase"/>
</dbReference>
<dbReference type="AlphaFoldDB" id="A0AAE1RRW7"/>
<keyword evidence="6" id="KW-1185">Reference proteome</keyword>
<evidence type="ECO:0000256" key="4">
    <source>
        <dbReference type="ARBA" id="ARBA00022840"/>
    </source>
</evidence>
<dbReference type="PANTHER" id="PTHR12131:SF7">
    <property type="entry name" value="EXOSOME RNA HELICASE MTR4"/>
    <property type="match status" value="1"/>
</dbReference>
<comment type="caution">
    <text evidence="5">The sequence shown here is derived from an EMBL/GenBank/DDBJ whole genome shotgun (WGS) entry which is preliminary data.</text>
</comment>
<dbReference type="GO" id="GO:0000460">
    <property type="term" value="P:maturation of 5.8S rRNA"/>
    <property type="evidence" value="ECO:0007669"/>
    <property type="project" value="TreeGrafter"/>
</dbReference>
<gene>
    <name evidence="5" type="ORF">RND71_025120</name>
</gene>
<dbReference type="Gene3D" id="3.40.50.300">
    <property type="entry name" value="P-loop containing nucleotide triphosphate hydrolases"/>
    <property type="match status" value="1"/>
</dbReference>
<evidence type="ECO:0000256" key="1">
    <source>
        <dbReference type="ARBA" id="ARBA00022741"/>
    </source>
</evidence>
<reference evidence="5" key="1">
    <citation type="submission" date="2023-12" db="EMBL/GenBank/DDBJ databases">
        <title>Genome assembly of Anisodus tanguticus.</title>
        <authorList>
            <person name="Wang Y.-J."/>
        </authorList>
    </citation>
    <scope>NUCLEOTIDE SEQUENCE</scope>
    <source>
        <strain evidence="5">KB-2021</strain>
        <tissue evidence="5">Leaf</tissue>
    </source>
</reference>
<evidence type="ECO:0000313" key="6">
    <source>
        <dbReference type="Proteomes" id="UP001291623"/>
    </source>
</evidence>
<name>A0AAE1RRW7_9SOLA</name>
<dbReference type="EMBL" id="JAVYJV010000013">
    <property type="protein sequence ID" value="KAK4356149.1"/>
    <property type="molecule type" value="Genomic_DNA"/>
</dbReference>
<accession>A0AAE1RRW7</accession>
<keyword evidence="4" id="KW-0067">ATP-binding</keyword>
<dbReference type="GO" id="GO:0005524">
    <property type="term" value="F:ATP binding"/>
    <property type="evidence" value="ECO:0007669"/>
    <property type="project" value="UniProtKB-KW"/>
</dbReference>
<evidence type="ECO:0000256" key="3">
    <source>
        <dbReference type="ARBA" id="ARBA00022806"/>
    </source>
</evidence>
<organism evidence="5 6">
    <name type="scientific">Anisodus tanguticus</name>
    <dbReference type="NCBI Taxonomy" id="243964"/>
    <lineage>
        <taxon>Eukaryota</taxon>
        <taxon>Viridiplantae</taxon>
        <taxon>Streptophyta</taxon>
        <taxon>Embryophyta</taxon>
        <taxon>Tracheophyta</taxon>
        <taxon>Spermatophyta</taxon>
        <taxon>Magnoliopsida</taxon>
        <taxon>eudicotyledons</taxon>
        <taxon>Gunneridae</taxon>
        <taxon>Pentapetalae</taxon>
        <taxon>asterids</taxon>
        <taxon>lamiids</taxon>
        <taxon>Solanales</taxon>
        <taxon>Solanaceae</taxon>
        <taxon>Solanoideae</taxon>
        <taxon>Hyoscyameae</taxon>
        <taxon>Anisodus</taxon>
    </lineage>
</organism>
<dbReference type="InterPro" id="IPR050699">
    <property type="entry name" value="RNA-DNA_Helicase"/>
</dbReference>
<evidence type="ECO:0000256" key="2">
    <source>
        <dbReference type="ARBA" id="ARBA00022801"/>
    </source>
</evidence>
<proteinExistence type="predicted"/>
<protein>
    <submittedName>
        <fullName evidence="5">Uncharacterized protein</fullName>
    </submittedName>
</protein>
<dbReference type="SUPFAM" id="SSF52540">
    <property type="entry name" value="P-loop containing nucleoside triphosphate hydrolases"/>
    <property type="match status" value="1"/>
</dbReference>